<dbReference type="EMBL" id="JAPDOG010000008">
    <property type="protein sequence ID" value="MCW3782110.1"/>
    <property type="molecule type" value="Genomic_DNA"/>
</dbReference>
<name>A0ABT3J3R1_9RHOB</name>
<dbReference type="Proteomes" id="UP001207582">
    <property type="component" value="Unassembled WGS sequence"/>
</dbReference>
<organism evidence="1 2">
    <name type="scientific">Defluviimonas salinarum</name>
    <dbReference type="NCBI Taxonomy" id="2992147"/>
    <lineage>
        <taxon>Bacteria</taxon>
        <taxon>Pseudomonadati</taxon>
        <taxon>Pseudomonadota</taxon>
        <taxon>Alphaproteobacteria</taxon>
        <taxon>Rhodobacterales</taxon>
        <taxon>Paracoccaceae</taxon>
        <taxon>Albidovulum</taxon>
    </lineage>
</organism>
<dbReference type="RefSeq" id="WP_264771977.1">
    <property type="nucleotide sequence ID" value="NZ_JAPDOG010000008.1"/>
</dbReference>
<reference evidence="1 2" key="1">
    <citation type="submission" date="2022-10" db="EMBL/GenBank/DDBJ databases">
        <title>Defluviimonas sp. CAU 1641 isolated from mud.</title>
        <authorList>
            <person name="Kim W."/>
        </authorList>
    </citation>
    <scope>NUCLEOTIDE SEQUENCE [LARGE SCALE GENOMIC DNA]</scope>
    <source>
        <strain evidence="1 2">CAU 1641</strain>
    </source>
</reference>
<proteinExistence type="predicted"/>
<sequence>MGFWSAAFQFSTVHWSLAPNGTTEVRVFVGKSSATHVSIATAIWPQTMMALPANGTVELQVYFRAADGDFAGDPTSFWGTKID</sequence>
<evidence type="ECO:0000313" key="2">
    <source>
        <dbReference type="Proteomes" id="UP001207582"/>
    </source>
</evidence>
<keyword evidence="2" id="KW-1185">Reference proteome</keyword>
<evidence type="ECO:0000313" key="1">
    <source>
        <dbReference type="EMBL" id="MCW3782110.1"/>
    </source>
</evidence>
<protein>
    <submittedName>
        <fullName evidence="1">Uncharacterized protein</fullName>
    </submittedName>
</protein>
<gene>
    <name evidence="1" type="ORF">OM960_10955</name>
</gene>
<accession>A0ABT3J3R1</accession>
<comment type="caution">
    <text evidence="1">The sequence shown here is derived from an EMBL/GenBank/DDBJ whole genome shotgun (WGS) entry which is preliminary data.</text>
</comment>